<feature type="compositionally biased region" description="Low complexity" evidence="8">
    <location>
        <begin position="128"/>
        <end position="152"/>
    </location>
</feature>
<dbReference type="GO" id="GO:0051301">
    <property type="term" value="P:cell division"/>
    <property type="evidence" value="ECO:0007669"/>
    <property type="project" value="UniProtKB-KW"/>
</dbReference>
<dbReference type="KEGG" id="dfa:DFA_11483"/>
<dbReference type="PANTHER" id="PTHR12558">
    <property type="entry name" value="CELL DIVISION CYCLE 16,23,27"/>
    <property type="match status" value="1"/>
</dbReference>
<evidence type="ECO:0000313" key="10">
    <source>
        <dbReference type="Proteomes" id="UP000007797"/>
    </source>
</evidence>
<sequence>MDMSTSMTNISNLSVISSNSIMNTSSLSSSEIGSIIPPTASSMTTCTKVGSSMVVQLKRMINQSLNHHSYTTAIFYADKLLSISQYPSEEYSENLYILCDCLYRDGQFQRSSWLLQSLISNQNHDDTNSTGTSTNPSTTNTLSSSSSSSSCSTPIKLKYIYLAAKCKIDINEWDQCMQILTLDDETMNIHYNLQEQEFDDFDQSTTKISSLICMLRGKVFDALDNLKKSKYWYIRSLKIDYRNYESFEQLVKNHVLSYSEELELISILDFSKQDKWLHDLYIISLKKYNIPSTLLNQLKDDNNNNNAEDLIPIIDCQNEQLDQLIIRGNDVQTLLAEYHFYHYQYKQAYEITKKILKKDKHYNNQICLMIHLSSMFEMQLKNELFYTCHQLIENQSQSAIAWYGIACYYHLIGNSESTQRAFTKSTTLDSKLGASWLGFGHFFASKGEHDQAMAAYRTASRLLTGLHLPLLCIGMELVRVHNLNLAEQYLLQSRDICPYDPIVYNELGVIAYKNNQFSNAIELFHNALEIGSKDSKKKNKDKSSIYNEMMEATLFNLGHCYRKTRQFTKAKHYYEIASTLSPNNASIFSALGFTHHLQGDFDTAIDYYHQSLSIYDDTFTNTLLDKALSLSILKFD</sequence>
<dbReference type="OMA" id="DPFHNNA"/>
<evidence type="ECO:0000256" key="1">
    <source>
        <dbReference type="ARBA" id="ARBA00022618"/>
    </source>
</evidence>
<dbReference type="PROSITE" id="PS50005">
    <property type="entry name" value="TPR"/>
    <property type="match status" value="3"/>
</dbReference>
<keyword evidence="6" id="KW-0131">Cell cycle</keyword>
<feature type="region of interest" description="Disordered" evidence="8">
    <location>
        <begin position="125"/>
        <end position="152"/>
    </location>
</feature>
<dbReference type="SMART" id="SM00028">
    <property type="entry name" value="TPR"/>
    <property type="match status" value="8"/>
</dbReference>
<keyword evidence="1" id="KW-0132">Cell division</keyword>
<gene>
    <name evidence="9" type="primary">anapc6</name>
    <name evidence="9" type="ORF">DFA_11483</name>
</gene>
<dbReference type="RefSeq" id="XP_004350426.1">
    <property type="nucleotide sequence ID" value="XM_004350376.1"/>
</dbReference>
<dbReference type="GO" id="GO:0005680">
    <property type="term" value="C:anaphase-promoting complex"/>
    <property type="evidence" value="ECO:0007669"/>
    <property type="project" value="TreeGrafter"/>
</dbReference>
<proteinExistence type="predicted"/>
<evidence type="ECO:0000256" key="3">
    <source>
        <dbReference type="ARBA" id="ARBA00022776"/>
    </source>
</evidence>
<dbReference type="GeneID" id="14866184"/>
<organism evidence="9 10">
    <name type="scientific">Cavenderia fasciculata</name>
    <name type="common">Slime mold</name>
    <name type="synonym">Dictyostelium fasciculatum</name>
    <dbReference type="NCBI Taxonomy" id="261658"/>
    <lineage>
        <taxon>Eukaryota</taxon>
        <taxon>Amoebozoa</taxon>
        <taxon>Evosea</taxon>
        <taxon>Eumycetozoa</taxon>
        <taxon>Dictyostelia</taxon>
        <taxon>Acytosteliales</taxon>
        <taxon>Cavenderiaceae</taxon>
        <taxon>Cavenderia</taxon>
    </lineage>
</organism>
<evidence type="ECO:0000313" key="9">
    <source>
        <dbReference type="EMBL" id="EGG13722.1"/>
    </source>
</evidence>
<dbReference type="GO" id="GO:0045842">
    <property type="term" value="P:positive regulation of mitotic metaphase/anaphase transition"/>
    <property type="evidence" value="ECO:0007669"/>
    <property type="project" value="TreeGrafter"/>
</dbReference>
<dbReference type="Pfam" id="PF13424">
    <property type="entry name" value="TPR_12"/>
    <property type="match status" value="1"/>
</dbReference>
<name>F4QD94_CACFS</name>
<dbReference type="EMBL" id="GL883029">
    <property type="protein sequence ID" value="EGG13722.1"/>
    <property type="molecule type" value="Genomic_DNA"/>
</dbReference>
<dbReference type="Pfam" id="PF12895">
    <property type="entry name" value="ANAPC3"/>
    <property type="match status" value="1"/>
</dbReference>
<feature type="repeat" description="TPR" evidence="7">
    <location>
        <begin position="501"/>
        <end position="534"/>
    </location>
</feature>
<evidence type="ECO:0000256" key="6">
    <source>
        <dbReference type="ARBA" id="ARBA00023306"/>
    </source>
</evidence>
<evidence type="ECO:0000256" key="8">
    <source>
        <dbReference type="SAM" id="MobiDB-lite"/>
    </source>
</evidence>
<dbReference type="GO" id="GO:0016567">
    <property type="term" value="P:protein ubiquitination"/>
    <property type="evidence" value="ECO:0007669"/>
    <property type="project" value="TreeGrafter"/>
</dbReference>
<dbReference type="InterPro" id="IPR011990">
    <property type="entry name" value="TPR-like_helical_dom_sf"/>
</dbReference>
<keyword evidence="3" id="KW-0498">Mitosis</keyword>
<dbReference type="AlphaFoldDB" id="F4QD94"/>
<dbReference type="GO" id="GO:0031145">
    <property type="term" value="P:anaphase-promoting complex-dependent catabolic process"/>
    <property type="evidence" value="ECO:0007669"/>
    <property type="project" value="TreeGrafter"/>
</dbReference>
<evidence type="ECO:0000256" key="5">
    <source>
        <dbReference type="ARBA" id="ARBA00022803"/>
    </source>
</evidence>
<dbReference type="InterPro" id="IPR019734">
    <property type="entry name" value="TPR_rpt"/>
</dbReference>
<dbReference type="STRING" id="1054147.F4QD94"/>
<dbReference type="SUPFAM" id="SSF81901">
    <property type="entry name" value="HCP-like"/>
    <property type="match status" value="1"/>
</dbReference>
<evidence type="ECO:0000256" key="4">
    <source>
        <dbReference type="ARBA" id="ARBA00022786"/>
    </source>
</evidence>
<dbReference type="Gene3D" id="1.25.40.10">
    <property type="entry name" value="Tetratricopeptide repeat domain"/>
    <property type="match status" value="1"/>
</dbReference>
<keyword evidence="10" id="KW-1185">Reference proteome</keyword>
<accession>F4QD94</accession>
<dbReference type="GO" id="GO:0005737">
    <property type="term" value="C:cytoplasm"/>
    <property type="evidence" value="ECO:0007669"/>
    <property type="project" value="TreeGrafter"/>
</dbReference>
<keyword evidence="5 7" id="KW-0802">TPR repeat</keyword>
<dbReference type="OrthoDB" id="10006270at2759"/>
<feature type="repeat" description="TPR" evidence="7">
    <location>
        <begin position="551"/>
        <end position="584"/>
    </location>
</feature>
<reference evidence="10" key="1">
    <citation type="journal article" date="2011" name="Genome Res.">
        <title>Phylogeny-wide analysis of social amoeba genomes highlights ancient origins for complex intercellular communication.</title>
        <authorList>
            <person name="Heidel A.J."/>
            <person name="Lawal H.M."/>
            <person name="Felder M."/>
            <person name="Schilde C."/>
            <person name="Helps N.R."/>
            <person name="Tunggal B."/>
            <person name="Rivero F."/>
            <person name="John U."/>
            <person name="Schleicher M."/>
            <person name="Eichinger L."/>
            <person name="Platzer M."/>
            <person name="Noegel A.A."/>
            <person name="Schaap P."/>
            <person name="Gloeckner G."/>
        </authorList>
    </citation>
    <scope>NUCLEOTIDE SEQUENCE [LARGE SCALE GENOMIC DNA]</scope>
    <source>
        <strain evidence="10">SH3</strain>
    </source>
</reference>
<evidence type="ECO:0000256" key="2">
    <source>
        <dbReference type="ARBA" id="ARBA00022737"/>
    </source>
</evidence>
<evidence type="ECO:0000256" key="7">
    <source>
        <dbReference type="PROSITE-ProRule" id="PRU00339"/>
    </source>
</evidence>
<feature type="repeat" description="TPR" evidence="7">
    <location>
        <begin position="585"/>
        <end position="618"/>
    </location>
</feature>
<dbReference type="PANTHER" id="PTHR12558:SF9">
    <property type="entry name" value="CELL DIVISION CYCLE PROTEIN 16 HOMOLOG"/>
    <property type="match status" value="1"/>
</dbReference>
<keyword evidence="4" id="KW-0833">Ubl conjugation pathway</keyword>
<protein>
    <submittedName>
        <fullName evidence="9">TPR repeat-containing protein</fullName>
    </submittedName>
</protein>
<dbReference type="Proteomes" id="UP000007797">
    <property type="component" value="Unassembled WGS sequence"/>
</dbReference>
<keyword evidence="2" id="KW-0677">Repeat</keyword>